<sequence>MNITELNQDEINLVHGAGTLVGDGLIEVGNSLNNFLNIPFISSFGHAFSNVGLGVPHGIVDLSGWAASQALIATGKVLGGNASVAQTHWNHDYNRGDYNVIPKWITG</sequence>
<dbReference type="KEGG" id="asha:G8E00_04630"/>
<reference evidence="1 2" key="1">
    <citation type="submission" date="2020-03" db="EMBL/GenBank/DDBJ databases">
        <authorList>
            <person name="Zhu W."/>
        </authorList>
    </citation>
    <scope>NUCLEOTIDE SEQUENCE [LARGE SCALE GENOMIC DNA]</scope>
    <source>
        <strain evidence="1 2">323-1</strain>
    </source>
</reference>
<dbReference type="Proteomes" id="UP000502297">
    <property type="component" value="Chromosome"/>
</dbReference>
<name>A0A6G8RTS9_9GAMM</name>
<keyword evidence="2" id="KW-1185">Reference proteome</keyword>
<evidence type="ECO:0000313" key="2">
    <source>
        <dbReference type="Proteomes" id="UP000502297"/>
    </source>
</evidence>
<gene>
    <name evidence="1" type="ORF">G8E00_04630</name>
</gene>
<accession>A0A6G8RTS9</accession>
<dbReference type="RefSeq" id="WP_166012296.1">
    <property type="nucleotide sequence ID" value="NZ_CP049801.1"/>
</dbReference>
<protein>
    <submittedName>
        <fullName evidence="1">Uncharacterized protein</fullName>
    </submittedName>
</protein>
<organism evidence="1 2">
    <name type="scientific">Acinetobacter shaoyimingii</name>
    <dbReference type="NCBI Taxonomy" id="2715164"/>
    <lineage>
        <taxon>Bacteria</taxon>
        <taxon>Pseudomonadati</taxon>
        <taxon>Pseudomonadota</taxon>
        <taxon>Gammaproteobacteria</taxon>
        <taxon>Moraxellales</taxon>
        <taxon>Moraxellaceae</taxon>
        <taxon>Acinetobacter</taxon>
    </lineage>
</organism>
<proteinExistence type="predicted"/>
<evidence type="ECO:0000313" key="1">
    <source>
        <dbReference type="EMBL" id="QIO05295.1"/>
    </source>
</evidence>
<dbReference type="AlphaFoldDB" id="A0A6G8RTS9"/>
<dbReference type="EMBL" id="CP049801">
    <property type="protein sequence ID" value="QIO05295.1"/>
    <property type="molecule type" value="Genomic_DNA"/>
</dbReference>